<accession>A0A6P6UC82</accession>
<keyword evidence="5 6" id="KW-0472">Membrane</keyword>
<protein>
    <recommendedName>
        <fullName evidence="6">Probable purine permease</fullName>
    </recommendedName>
</protein>
<keyword evidence="2 6" id="KW-0813">Transport</keyword>
<dbReference type="InterPro" id="IPR030182">
    <property type="entry name" value="PUP_plant"/>
</dbReference>
<feature type="transmembrane region" description="Helical" evidence="6">
    <location>
        <begin position="240"/>
        <end position="260"/>
    </location>
</feature>
<dbReference type="OrthoDB" id="1717816at2759"/>
<feature type="transmembrane region" description="Helical" evidence="6">
    <location>
        <begin position="337"/>
        <end position="355"/>
    </location>
</feature>
<evidence type="ECO:0000313" key="9">
    <source>
        <dbReference type="RefSeq" id="XP_027088390.1"/>
    </source>
</evidence>
<feature type="region of interest" description="Disordered" evidence="7">
    <location>
        <begin position="1"/>
        <end position="23"/>
    </location>
</feature>
<feature type="transmembrane region" description="Helical" evidence="6">
    <location>
        <begin position="73"/>
        <end position="93"/>
    </location>
</feature>
<evidence type="ECO:0000256" key="4">
    <source>
        <dbReference type="ARBA" id="ARBA00022989"/>
    </source>
</evidence>
<feature type="transmembrane region" description="Helical" evidence="6">
    <location>
        <begin position="142"/>
        <end position="163"/>
    </location>
</feature>
<comment type="similarity">
    <text evidence="1 6">Belongs to the purine permeases (TC 2.A.7.14) family.</text>
</comment>
<feature type="transmembrane region" description="Helical" evidence="6">
    <location>
        <begin position="310"/>
        <end position="331"/>
    </location>
</feature>
<reference evidence="8" key="1">
    <citation type="journal article" date="2025" name="Foods">
        <title>Unveiling the Microbial Signatures of Arabica Coffee Cherries: Insights into Ripeness Specific Diversity, Functional Traits, and Implications for Quality and Safety.</title>
        <authorList>
            <consortium name="RefSeq"/>
            <person name="Tenea G.N."/>
            <person name="Cifuentes V."/>
            <person name="Reyes P."/>
            <person name="Cevallos-Vallejos M."/>
        </authorList>
    </citation>
    <scope>NUCLEOTIDE SEQUENCE [LARGE SCALE GENOMIC DNA]</scope>
</reference>
<dbReference type="RefSeq" id="XP_027088390.1">
    <property type="nucleotide sequence ID" value="XM_027232589.2"/>
</dbReference>
<evidence type="ECO:0000256" key="5">
    <source>
        <dbReference type="ARBA" id="ARBA00023136"/>
    </source>
</evidence>
<dbReference type="Proteomes" id="UP001652660">
    <property type="component" value="Chromosome 9e"/>
</dbReference>
<dbReference type="Pfam" id="PF16913">
    <property type="entry name" value="PUNUT"/>
    <property type="match status" value="1"/>
</dbReference>
<dbReference type="GeneID" id="113709741"/>
<keyword evidence="3 6" id="KW-0812">Transmembrane</keyword>
<evidence type="ECO:0000256" key="6">
    <source>
        <dbReference type="RuleBase" id="RU368015"/>
    </source>
</evidence>
<dbReference type="GO" id="GO:0016020">
    <property type="term" value="C:membrane"/>
    <property type="evidence" value="ECO:0007669"/>
    <property type="project" value="UniProtKB-SubCell"/>
</dbReference>
<feature type="transmembrane region" description="Helical" evidence="6">
    <location>
        <begin position="41"/>
        <end position="67"/>
    </location>
</feature>
<dbReference type="AlphaFoldDB" id="A0A6P6UC82"/>
<dbReference type="GO" id="GO:0005345">
    <property type="term" value="F:purine nucleobase transmembrane transporter activity"/>
    <property type="evidence" value="ECO:0007669"/>
    <property type="project" value="UniProtKB-UniRule"/>
</dbReference>
<name>A0A6P6UC82_COFAR</name>
<dbReference type="PANTHER" id="PTHR31376">
    <property type="entry name" value="OS09G0467300 PROTEIN-RELATED"/>
    <property type="match status" value="1"/>
</dbReference>
<sequence length="382" mass="42758">MEEARKQPSCTTSTEAKEILPTENMKTPLQSNARWLRTYKWWFQVAIYILFLLSGQAVGTLLGRLYFDKGGNSTWLATLTLTMGFPMLLPFLFHSSLQNHNADYSRVQQPSVLVLTSIYVFLGLCTAGDSVLYSLGLKYLPVSTYSLICASQLAFNAVFAFFLNAQKLTFFIINSLVLLTISSIILVIHNDTEDSSNNSKNKYTLGIICTVAASALYAFVLSFTELMFQKILKSKTFRVIIDLTFYESLVATLAIVVGLFASGEWKSLKSEMQDFRLGKVSYIMTFLWTGISWQVFNIGCNGLIFKVSSLFSNVISVVGLPVDPVLAVVVFHDKVTAAKVVSLLLALWGFMSYAYQQYLDDLKAKAKRKCPREVTEDSITEI</sequence>
<dbReference type="GO" id="GO:0015211">
    <property type="term" value="F:purine nucleoside transmembrane transporter activity"/>
    <property type="evidence" value="ECO:0007669"/>
    <property type="project" value="UniProtKB-UniRule"/>
</dbReference>
<proteinExistence type="inferred from homology"/>
<dbReference type="PANTHER" id="PTHR31376:SF17">
    <property type="entry name" value="PURINE PERMEASE 21-RELATED"/>
    <property type="match status" value="1"/>
</dbReference>
<feature type="transmembrane region" description="Helical" evidence="6">
    <location>
        <begin position="280"/>
        <end position="298"/>
    </location>
</feature>
<reference evidence="9" key="2">
    <citation type="submission" date="2025-08" db="UniProtKB">
        <authorList>
            <consortium name="RefSeq"/>
        </authorList>
    </citation>
    <scope>IDENTIFICATION</scope>
    <source>
        <tissue evidence="9">Leaves</tissue>
    </source>
</reference>
<feature type="transmembrane region" description="Helical" evidence="6">
    <location>
        <begin position="203"/>
        <end position="228"/>
    </location>
</feature>
<organism evidence="8 9">
    <name type="scientific">Coffea arabica</name>
    <name type="common">Arabian coffee</name>
    <dbReference type="NCBI Taxonomy" id="13443"/>
    <lineage>
        <taxon>Eukaryota</taxon>
        <taxon>Viridiplantae</taxon>
        <taxon>Streptophyta</taxon>
        <taxon>Embryophyta</taxon>
        <taxon>Tracheophyta</taxon>
        <taxon>Spermatophyta</taxon>
        <taxon>Magnoliopsida</taxon>
        <taxon>eudicotyledons</taxon>
        <taxon>Gunneridae</taxon>
        <taxon>Pentapetalae</taxon>
        <taxon>asterids</taxon>
        <taxon>lamiids</taxon>
        <taxon>Gentianales</taxon>
        <taxon>Rubiaceae</taxon>
        <taxon>Ixoroideae</taxon>
        <taxon>Gardenieae complex</taxon>
        <taxon>Bertiereae - Coffeeae clade</taxon>
        <taxon>Coffeeae</taxon>
        <taxon>Coffea</taxon>
    </lineage>
</organism>
<evidence type="ECO:0000256" key="7">
    <source>
        <dbReference type="SAM" id="MobiDB-lite"/>
    </source>
</evidence>
<evidence type="ECO:0000256" key="3">
    <source>
        <dbReference type="ARBA" id="ARBA00022692"/>
    </source>
</evidence>
<gene>
    <name evidence="9" type="primary">LOC113709741</name>
</gene>
<evidence type="ECO:0000256" key="1">
    <source>
        <dbReference type="ARBA" id="ARBA00006213"/>
    </source>
</evidence>
<keyword evidence="4 6" id="KW-1133">Transmembrane helix</keyword>
<feature type="transmembrane region" description="Helical" evidence="6">
    <location>
        <begin position="170"/>
        <end position="188"/>
    </location>
</feature>
<feature type="transmembrane region" description="Helical" evidence="6">
    <location>
        <begin position="113"/>
        <end position="136"/>
    </location>
</feature>
<evidence type="ECO:0000313" key="8">
    <source>
        <dbReference type="Proteomes" id="UP001652660"/>
    </source>
</evidence>
<comment type="subcellular location">
    <subcellularLocation>
        <location evidence="6">Membrane</location>
        <topology evidence="6">Multi-pass membrane protein</topology>
    </subcellularLocation>
</comment>
<keyword evidence="8" id="KW-1185">Reference proteome</keyword>
<evidence type="ECO:0000256" key="2">
    <source>
        <dbReference type="ARBA" id="ARBA00022448"/>
    </source>
</evidence>